<feature type="transmembrane region" description="Helical" evidence="1">
    <location>
        <begin position="253"/>
        <end position="277"/>
    </location>
</feature>
<evidence type="ECO:0000256" key="1">
    <source>
        <dbReference type="SAM" id="Phobius"/>
    </source>
</evidence>
<dbReference type="KEGG" id="sgn:SGRA_1693"/>
<dbReference type="EMBL" id="CP002831">
    <property type="protein sequence ID" value="AFC24428.1"/>
    <property type="molecule type" value="Genomic_DNA"/>
</dbReference>
<dbReference type="RefSeq" id="WP_015692061.1">
    <property type="nucleotide sequence ID" value="NC_016940.1"/>
</dbReference>
<gene>
    <name evidence="2" type="ordered locus">SGRA_1693</name>
</gene>
<sequence length="415" mass="48067">MNIQKTNEGYLISNPWSRFTGIGLLIFGLIWTSFSSFFLYIANSQLKDKFSALDLPFIIMPSFFILIGIGLLYIALGNILNTTKLQLSKDELLISSGPIPFFKKKRIWKNQVQQIFIIDSAKRNSNGVLPAYLNQDGQRQYLFGQTFSLPNPCFLTVEEAQTLEELIEDFWGIQDAPVKDELPKHSPNTAIEEFPYFLEEDASEKGPEMESANSPQSFSELQKLLKARPNSILTDFNQDGLFLVKSWYNPIGYFLFVFGLIWTGITGNIAFFLFQLYLEDKHIITLFAIAFLMIFVAVGLWLLRRALINLVNSSQFQLNTDFFSLRHRPFRTGKKIRIPIQDIEYWDFVEEKKEYKRKGRTRTELIYPISVQLRNGERQQLFDASLLSISQEESEYLVQVFNSALQQVRGNEHEF</sequence>
<feature type="transmembrane region" description="Helical" evidence="1">
    <location>
        <begin position="55"/>
        <end position="76"/>
    </location>
</feature>
<accession>H6LAE3</accession>
<dbReference type="Proteomes" id="UP000007519">
    <property type="component" value="Chromosome"/>
</dbReference>
<proteinExistence type="predicted"/>
<organism evidence="2 3">
    <name type="scientific">Saprospira grandis (strain Lewin)</name>
    <dbReference type="NCBI Taxonomy" id="984262"/>
    <lineage>
        <taxon>Bacteria</taxon>
        <taxon>Pseudomonadati</taxon>
        <taxon>Bacteroidota</taxon>
        <taxon>Saprospiria</taxon>
        <taxon>Saprospirales</taxon>
        <taxon>Saprospiraceae</taxon>
        <taxon>Saprospira</taxon>
    </lineage>
</organism>
<evidence type="ECO:0000313" key="2">
    <source>
        <dbReference type="EMBL" id="AFC24428.1"/>
    </source>
</evidence>
<name>H6LAE3_SAPGL</name>
<dbReference type="OrthoDB" id="9817591at2"/>
<keyword evidence="1" id="KW-0472">Membrane</keyword>
<keyword evidence="1" id="KW-0812">Transmembrane</keyword>
<dbReference type="HOGENOM" id="CLU_701867_0_0_10"/>
<evidence type="ECO:0008006" key="4">
    <source>
        <dbReference type="Google" id="ProtNLM"/>
    </source>
</evidence>
<feature type="transmembrane region" description="Helical" evidence="1">
    <location>
        <begin position="21"/>
        <end position="43"/>
    </location>
</feature>
<dbReference type="AlphaFoldDB" id="H6LAE3"/>
<protein>
    <recommendedName>
        <fullName evidence="4">Transmembrane protein</fullName>
    </recommendedName>
</protein>
<keyword evidence="1" id="KW-1133">Transmembrane helix</keyword>
<evidence type="ECO:0000313" key="3">
    <source>
        <dbReference type="Proteomes" id="UP000007519"/>
    </source>
</evidence>
<keyword evidence="3" id="KW-1185">Reference proteome</keyword>
<reference evidence="2 3" key="1">
    <citation type="journal article" date="2012" name="Stand. Genomic Sci.">
        <title>Complete genome sequencing and analysis of Saprospira grandis str. Lewin, a predatory marine bacterium.</title>
        <authorList>
            <person name="Saw J.H."/>
            <person name="Yuryev A."/>
            <person name="Kanbe M."/>
            <person name="Hou S."/>
            <person name="Young A.G."/>
            <person name="Aizawa S."/>
            <person name="Alam M."/>
        </authorList>
    </citation>
    <scope>NUCLEOTIDE SEQUENCE [LARGE SCALE GENOMIC DNA]</scope>
    <source>
        <strain evidence="2 3">Lewin</strain>
    </source>
</reference>
<feature type="transmembrane region" description="Helical" evidence="1">
    <location>
        <begin position="283"/>
        <end position="303"/>
    </location>
</feature>